<dbReference type="PANTHER" id="PTHR48022">
    <property type="entry name" value="PLASTIDIC GLUCOSE TRANSPORTER 4"/>
    <property type="match status" value="1"/>
</dbReference>
<feature type="transmembrane region" description="Helical" evidence="7">
    <location>
        <begin position="110"/>
        <end position="129"/>
    </location>
</feature>
<feature type="transmembrane region" description="Helical" evidence="7">
    <location>
        <begin position="504"/>
        <end position="520"/>
    </location>
</feature>
<feature type="transmembrane region" description="Helical" evidence="7">
    <location>
        <begin position="280"/>
        <end position="303"/>
    </location>
</feature>
<evidence type="ECO:0000256" key="1">
    <source>
        <dbReference type="ARBA" id="ARBA00004141"/>
    </source>
</evidence>
<dbReference type="OrthoDB" id="4044674at2759"/>
<name>A0A1Y2FKY0_9FUNG</name>
<feature type="transmembrane region" description="Helical" evidence="7">
    <location>
        <begin position="48"/>
        <end position="68"/>
    </location>
</feature>
<dbReference type="InterPro" id="IPR003663">
    <property type="entry name" value="Sugar/inositol_transpt"/>
</dbReference>
<keyword evidence="10" id="KW-1185">Reference proteome</keyword>
<evidence type="ECO:0000313" key="10">
    <source>
        <dbReference type="Proteomes" id="UP000193920"/>
    </source>
</evidence>
<dbReference type="PROSITE" id="PS50850">
    <property type="entry name" value="MFS"/>
    <property type="match status" value="1"/>
</dbReference>
<feature type="transmembrane region" description="Helical" evidence="7">
    <location>
        <begin position="526"/>
        <end position="546"/>
    </location>
</feature>
<feature type="domain" description="Major facilitator superfamily (MFS) profile" evidence="8">
    <location>
        <begin position="1"/>
        <end position="549"/>
    </location>
</feature>
<feature type="transmembrane region" description="Helical" evidence="7">
    <location>
        <begin position="191"/>
        <end position="210"/>
    </location>
</feature>
<feature type="transmembrane region" description="Helical" evidence="7">
    <location>
        <begin position="344"/>
        <end position="366"/>
    </location>
</feature>
<feature type="transmembrane region" description="Helical" evidence="7">
    <location>
        <begin position="80"/>
        <end position="104"/>
    </location>
</feature>
<keyword evidence="4 7" id="KW-0812">Transmembrane</keyword>
<dbReference type="GO" id="GO:0005351">
    <property type="term" value="F:carbohydrate:proton symporter activity"/>
    <property type="evidence" value="ECO:0007669"/>
    <property type="project" value="TreeGrafter"/>
</dbReference>
<dbReference type="PROSITE" id="PS00217">
    <property type="entry name" value="SUGAR_TRANSPORT_2"/>
    <property type="match status" value="1"/>
</dbReference>
<evidence type="ECO:0000259" key="8">
    <source>
        <dbReference type="PROSITE" id="PS50850"/>
    </source>
</evidence>
<dbReference type="STRING" id="1754190.A0A1Y2FKY0"/>
<gene>
    <name evidence="9" type="ORF">LY90DRAFT_697352</name>
</gene>
<keyword evidence="5 7" id="KW-1133">Transmembrane helix</keyword>
<dbReference type="InterPro" id="IPR005829">
    <property type="entry name" value="Sugar_transporter_CS"/>
</dbReference>
<feature type="transmembrane region" description="Helical" evidence="7">
    <location>
        <begin position="463"/>
        <end position="483"/>
    </location>
</feature>
<evidence type="ECO:0000313" key="9">
    <source>
        <dbReference type="EMBL" id="ORY83435.1"/>
    </source>
</evidence>
<dbReference type="Proteomes" id="UP000193920">
    <property type="component" value="Unassembled WGS sequence"/>
</dbReference>
<dbReference type="InterPro" id="IPR050360">
    <property type="entry name" value="MFS_Sugar_Transporters"/>
</dbReference>
<accession>A0A1Y2FKY0</accession>
<comment type="caution">
    <text evidence="9">The sequence shown here is derived from an EMBL/GenBank/DDBJ whole genome shotgun (WGS) entry which is preliminary data.</text>
</comment>
<dbReference type="Gene3D" id="1.20.1250.20">
    <property type="entry name" value="MFS general substrate transporter like domains"/>
    <property type="match status" value="2"/>
</dbReference>
<feature type="transmembrane region" description="Helical" evidence="7">
    <location>
        <begin position="141"/>
        <end position="165"/>
    </location>
</feature>
<dbReference type="AlphaFoldDB" id="A0A1Y2FKY0"/>
<evidence type="ECO:0000256" key="6">
    <source>
        <dbReference type="ARBA" id="ARBA00023136"/>
    </source>
</evidence>
<protein>
    <submittedName>
        <fullName evidence="9">MFS general substrate transporter</fullName>
    </submittedName>
</protein>
<dbReference type="InterPro" id="IPR005828">
    <property type="entry name" value="MFS_sugar_transport-like"/>
</dbReference>
<keyword evidence="3" id="KW-0813">Transport</keyword>
<feature type="transmembrane region" description="Helical" evidence="7">
    <location>
        <begin position="315"/>
        <end position="337"/>
    </location>
</feature>
<dbReference type="InterPro" id="IPR020846">
    <property type="entry name" value="MFS_dom"/>
</dbReference>
<comment type="subcellular location">
    <subcellularLocation>
        <location evidence="1">Membrane</location>
        <topology evidence="1">Multi-pass membrane protein</topology>
    </subcellularLocation>
</comment>
<evidence type="ECO:0000256" key="3">
    <source>
        <dbReference type="ARBA" id="ARBA00022448"/>
    </source>
</evidence>
<evidence type="ECO:0000256" key="4">
    <source>
        <dbReference type="ARBA" id="ARBA00022692"/>
    </source>
</evidence>
<dbReference type="GO" id="GO:0016020">
    <property type="term" value="C:membrane"/>
    <property type="evidence" value="ECO:0007669"/>
    <property type="project" value="UniProtKB-SubCell"/>
</dbReference>
<dbReference type="EMBL" id="MCOG01000007">
    <property type="protein sequence ID" value="ORY83435.1"/>
    <property type="molecule type" value="Genomic_DNA"/>
</dbReference>
<dbReference type="InterPro" id="IPR036259">
    <property type="entry name" value="MFS_trans_sf"/>
</dbReference>
<dbReference type="PRINTS" id="PR00171">
    <property type="entry name" value="SUGRTRNSPORT"/>
</dbReference>
<dbReference type="PANTHER" id="PTHR48022:SF2">
    <property type="entry name" value="PLASTIDIC GLUCOSE TRANSPORTER 4"/>
    <property type="match status" value="1"/>
</dbReference>
<organism evidence="9 10">
    <name type="scientific">Neocallimastix californiae</name>
    <dbReference type="NCBI Taxonomy" id="1754190"/>
    <lineage>
        <taxon>Eukaryota</taxon>
        <taxon>Fungi</taxon>
        <taxon>Fungi incertae sedis</taxon>
        <taxon>Chytridiomycota</taxon>
        <taxon>Chytridiomycota incertae sedis</taxon>
        <taxon>Neocallimastigomycetes</taxon>
        <taxon>Neocallimastigales</taxon>
        <taxon>Neocallimastigaceae</taxon>
        <taxon>Neocallimastix</taxon>
    </lineage>
</organism>
<sequence length="567" mass="64832">MMDAFRIWFRLATWDGNYRNDNGTLITVLNNGARPKYRYLVETENNNFVEGVITAGYVFGTIFGALIVSYMGDKMGRRKTIIFSSIIFSVGAFVQACSFHSAIFLSVGRFILGLSIGGFTVICPVYISELIPAKSRGEISYIYYMFMIGGIVFSAILNAIILYLMNIDNTKELNVTRNNASESINNLEWRLAFFIQAFLGSIYSAVVYVIPKSPRWLCFKERNVEAIHTLANIYNAKINDAELQEEFDTLKNDAIVNRAVGHQNYSELLIPSIRQRTFNIIFMNCIQQWTGIAFFLCFHTQIFRNMDGSEIERVFVFPILTFFIAAFLTSFVCFSLIDRYGRKSLLLVGTLIMLVISFYNIFAFPFQPQEKLPSNSTPLYSKIKNCKVKSGTSFHHDNDLGIDLFNDECHEFVYFCPQSADRISWDKDISKSTYKDITKKFDEFCKIANDASSRSVSKDISKISIHFFICIYISTWLPVPFIYKAEIFPLRIRMKGSAVGTITNRINYLIIMAIYPYLYRSWGSKIVFLFTFACVIGSIFTIISCTECKGVSLEKMEEKMSGKVVES</sequence>
<proteinExistence type="inferred from homology"/>
<comment type="similarity">
    <text evidence="2">Belongs to the major facilitator superfamily. Sugar transporter (TC 2.A.1.1) family.</text>
</comment>
<dbReference type="SUPFAM" id="SSF103473">
    <property type="entry name" value="MFS general substrate transporter"/>
    <property type="match status" value="1"/>
</dbReference>
<dbReference type="Pfam" id="PF00083">
    <property type="entry name" value="Sugar_tr"/>
    <property type="match status" value="2"/>
</dbReference>
<evidence type="ECO:0000256" key="5">
    <source>
        <dbReference type="ARBA" id="ARBA00022989"/>
    </source>
</evidence>
<reference evidence="9 10" key="1">
    <citation type="submission" date="2016-08" db="EMBL/GenBank/DDBJ databases">
        <title>A Parts List for Fungal Cellulosomes Revealed by Comparative Genomics.</title>
        <authorList>
            <consortium name="DOE Joint Genome Institute"/>
            <person name="Haitjema C.H."/>
            <person name="Gilmore S.P."/>
            <person name="Henske J.K."/>
            <person name="Solomon K.V."/>
            <person name="De Groot R."/>
            <person name="Kuo A."/>
            <person name="Mondo S.J."/>
            <person name="Salamov A.A."/>
            <person name="Labutti K."/>
            <person name="Zhao Z."/>
            <person name="Chiniquy J."/>
            <person name="Barry K."/>
            <person name="Brewer H.M."/>
            <person name="Purvine S.O."/>
            <person name="Wright A.T."/>
            <person name="Boxma B."/>
            <person name="Van Alen T."/>
            <person name="Hackstein J.H."/>
            <person name="Baker S.E."/>
            <person name="Grigoriev I.V."/>
            <person name="O'Malley M.A."/>
        </authorList>
    </citation>
    <scope>NUCLEOTIDE SEQUENCE [LARGE SCALE GENOMIC DNA]</scope>
    <source>
        <strain evidence="9 10">G1</strain>
    </source>
</reference>
<evidence type="ECO:0000256" key="7">
    <source>
        <dbReference type="SAM" id="Phobius"/>
    </source>
</evidence>
<keyword evidence="6 7" id="KW-0472">Membrane</keyword>
<evidence type="ECO:0000256" key="2">
    <source>
        <dbReference type="ARBA" id="ARBA00010992"/>
    </source>
</evidence>